<dbReference type="InterPro" id="IPR022385">
    <property type="entry name" value="Rhs_assc_core"/>
</dbReference>
<protein>
    <submittedName>
        <fullName evidence="3">RHS repeat-associated core domain-containing protein</fullName>
    </submittedName>
</protein>
<dbReference type="Pfam" id="PF25023">
    <property type="entry name" value="TEN_YD-shell"/>
    <property type="match status" value="1"/>
</dbReference>
<feature type="domain" description="Teneurin-like YD-shell" evidence="2">
    <location>
        <begin position="233"/>
        <end position="549"/>
    </location>
</feature>
<dbReference type="NCBIfam" id="TIGR01643">
    <property type="entry name" value="YD_repeat_2x"/>
    <property type="match status" value="7"/>
</dbReference>
<gene>
    <name evidence="3" type="ORF">BECKTUN1418D_GA0071000_104013</name>
</gene>
<proteinExistence type="predicted"/>
<organism evidence="3">
    <name type="scientific">Candidatus Kentrum sp. TUN</name>
    <dbReference type="NCBI Taxonomy" id="2126343"/>
    <lineage>
        <taxon>Bacteria</taxon>
        <taxon>Pseudomonadati</taxon>
        <taxon>Pseudomonadota</taxon>
        <taxon>Gammaproteobacteria</taxon>
        <taxon>Candidatus Kentrum</taxon>
    </lineage>
</organism>
<evidence type="ECO:0000259" key="2">
    <source>
        <dbReference type="Pfam" id="PF25023"/>
    </source>
</evidence>
<evidence type="ECO:0000313" key="3">
    <source>
        <dbReference type="EMBL" id="VFK56049.1"/>
    </source>
</evidence>
<dbReference type="EMBL" id="CAADFX010000040">
    <property type="protein sequence ID" value="VFK56049.1"/>
    <property type="molecule type" value="Genomic_DNA"/>
</dbReference>
<dbReference type="PANTHER" id="PTHR32305">
    <property type="match status" value="1"/>
</dbReference>
<keyword evidence="1" id="KW-0677">Repeat</keyword>
<dbReference type="InterPro" id="IPR006530">
    <property type="entry name" value="YD"/>
</dbReference>
<dbReference type="AlphaFoldDB" id="A0A450ZQD7"/>
<reference evidence="3" key="1">
    <citation type="submission" date="2019-02" db="EMBL/GenBank/DDBJ databases">
        <authorList>
            <person name="Gruber-Vodicka R. H."/>
            <person name="Seah K. B. B."/>
        </authorList>
    </citation>
    <scope>NUCLEOTIDE SEQUENCE</scope>
    <source>
        <strain evidence="3">BECK_BY1</strain>
    </source>
</reference>
<sequence>MRAFCFQFSQRVFECGAGNQQNRDTRYQYDLLGNLTAITDAEGRTTTFVYDDLGRLIQTIDPLVETPSDKTVTLTHDQMGNVLTRTDREGQTIHYTYDAANRLVLTQYLADGMADAWETRQYDHYGNLVNLSNGEITYTYTYDNHNRLETKTDTRQTGAGSVSRTLQFHYDPAGNLIRKTDYQGEVTHFQYDSTNRLVALTNKDYLQVSYHYDGAGRLLDRILSNGVKTRYAYDQDNRLVELTNSTANGQVIHAQHFQYDRMGNITKITDQNGETITYTYDPRYRLIGVDAPGTENDQNFTYDGVGNRVMQETATQTLHYLYDAGNRLQEVRLGSKIGPVVAGYRYDDNGSRTSMHDAAGNLVQAYQYDPKRRIRRLTQGSGVVHTYAYDPNDYRIRRVTPQGTSHYLLQAEHLEAIYDDNDRLEAKYLRGVVVDEIVNGYEYPDAGNQKTRVNLSFHHDHNKSVVGLSAHEGSIIKTIGYEAFGDVAGSTGTSDNRLRYTGREQDADTGLYYYRARYYDPAVGRFLTEDPLGFQAGINFYRYVENNPVNFNDPSGMIVPHLIGGAVNAAAGIGVNIIGNQPITPKGVITDFVIGMAGVGIASKFAHLSKFAQLGTGAITSSGLFVAGEAAKNTVGIVSDGLDFNLENVTKGITPGKIATSALFSTPFSNVGASFADNMPAITTNALEQTAVKIGFQTPVNIAKSIVSGKTSEIIDSHLSNFGFSSLGGGQSTFGGFVSYPSKPNTNALQGVYRK</sequence>
<accession>A0A450ZQD7</accession>
<dbReference type="Pfam" id="PF05593">
    <property type="entry name" value="RHS_repeat"/>
    <property type="match status" value="3"/>
</dbReference>
<dbReference type="NCBIfam" id="TIGR03696">
    <property type="entry name" value="Rhs_assc_core"/>
    <property type="match status" value="1"/>
</dbReference>
<name>A0A450ZQD7_9GAMM</name>
<evidence type="ECO:0000256" key="1">
    <source>
        <dbReference type="ARBA" id="ARBA00022737"/>
    </source>
</evidence>
<dbReference type="Gene3D" id="2.180.10.10">
    <property type="entry name" value="RHS repeat-associated core"/>
    <property type="match status" value="2"/>
</dbReference>
<dbReference type="InterPro" id="IPR031325">
    <property type="entry name" value="RHS_repeat"/>
</dbReference>
<dbReference type="InterPro" id="IPR050708">
    <property type="entry name" value="T6SS_VgrG/RHS"/>
</dbReference>
<dbReference type="PANTHER" id="PTHR32305:SF15">
    <property type="entry name" value="PROTEIN RHSA-RELATED"/>
    <property type="match status" value="1"/>
</dbReference>
<dbReference type="InterPro" id="IPR056823">
    <property type="entry name" value="TEN-like_YD-shell"/>
</dbReference>